<accession>A0A8J5XTL4</accession>
<evidence type="ECO:0000313" key="3">
    <source>
        <dbReference type="Proteomes" id="UP000751190"/>
    </source>
</evidence>
<dbReference type="AlphaFoldDB" id="A0A8J5XTL4"/>
<name>A0A8J5XTL4_DIALT</name>
<evidence type="ECO:0000313" key="2">
    <source>
        <dbReference type="EMBL" id="KAG8468691.1"/>
    </source>
</evidence>
<feature type="compositionally biased region" description="Low complexity" evidence="1">
    <location>
        <begin position="231"/>
        <end position="243"/>
    </location>
</feature>
<reference evidence="2" key="1">
    <citation type="submission" date="2021-05" db="EMBL/GenBank/DDBJ databases">
        <title>The genome of the haptophyte Pavlova lutheri (Diacronema luteri, Pavlovales) - a model for lipid biosynthesis in eukaryotic algae.</title>
        <authorList>
            <person name="Hulatt C.J."/>
            <person name="Posewitz M.C."/>
        </authorList>
    </citation>
    <scope>NUCLEOTIDE SEQUENCE</scope>
    <source>
        <strain evidence="2">NIVA-4/92</strain>
    </source>
</reference>
<feature type="region of interest" description="Disordered" evidence="1">
    <location>
        <begin position="222"/>
        <end position="245"/>
    </location>
</feature>
<organism evidence="2 3">
    <name type="scientific">Diacronema lutheri</name>
    <name type="common">Unicellular marine alga</name>
    <name type="synonym">Monochrysis lutheri</name>
    <dbReference type="NCBI Taxonomy" id="2081491"/>
    <lineage>
        <taxon>Eukaryota</taxon>
        <taxon>Haptista</taxon>
        <taxon>Haptophyta</taxon>
        <taxon>Pavlovophyceae</taxon>
        <taxon>Pavlovales</taxon>
        <taxon>Pavlovaceae</taxon>
        <taxon>Diacronema</taxon>
    </lineage>
</organism>
<dbReference type="EMBL" id="JAGTXO010000004">
    <property type="protein sequence ID" value="KAG8468691.1"/>
    <property type="molecule type" value="Genomic_DNA"/>
</dbReference>
<comment type="caution">
    <text evidence="2">The sequence shown here is derived from an EMBL/GenBank/DDBJ whole genome shotgun (WGS) entry which is preliminary data.</text>
</comment>
<protein>
    <submittedName>
        <fullName evidence="2">Uncharacterized protein</fullName>
    </submittedName>
</protein>
<dbReference type="Proteomes" id="UP000751190">
    <property type="component" value="Unassembled WGS sequence"/>
</dbReference>
<gene>
    <name evidence="2" type="ORF">KFE25_013774</name>
</gene>
<proteinExistence type="predicted"/>
<evidence type="ECO:0000256" key="1">
    <source>
        <dbReference type="SAM" id="MobiDB-lite"/>
    </source>
</evidence>
<sequence length="267" mass="28127">MAVSTRVRDFWRTVSGDAIPLDIDGRAFPPFVAPQVGQRVAALPPLGGATQPLWNAPLTKQGAVNAAHASAHVTRAELPALAGLSVDDFRRTPVGRIPLVVSHGTIRRARGATDHERRLAAAHERVWLAHARHSHAQTNASHARLHAKRTALEAVSTGALGDAGALRTRPPPGGEHVGLMRSAERRWMTDNERRTSAVDATLALPIAVVSVSASGEHTFTGMGGASRARRPLAASAHAPPADAEGGVGLQHFTQIGAMRKLSVSVNT</sequence>
<keyword evidence="3" id="KW-1185">Reference proteome</keyword>